<proteinExistence type="inferred from homology"/>
<dbReference type="FunFam" id="1.20.58.1070:FF:000004">
    <property type="entry name" value="Gem-associated protein 2"/>
    <property type="match status" value="1"/>
</dbReference>
<reference evidence="2 3" key="1">
    <citation type="submission" date="2020-06" db="EMBL/GenBank/DDBJ databases">
        <authorList>
            <person name="Li R."/>
            <person name="Bekaert M."/>
        </authorList>
    </citation>
    <scope>NUCLEOTIDE SEQUENCE [LARGE SCALE GENOMIC DNA]</scope>
    <source>
        <strain evidence="3">wild</strain>
    </source>
</reference>
<sequence>MNGSDESDRDRLQEAALIVDDGGLDDFDLDIPPTTGNEYLRRVRREANDCPKVVVADIDTSIFTNKQTVNVRHDTRGCHPAPKGFAPELEWQTTQIANFAEFRQSYARQKALRKKNKSLKIENVDTRGCHPAPKGFAPELEWQTTQIANFAEFRQSYARQKALRKKNKSLKIENVPLANDVEGWCRLCFGRLQPPGSVPHEIKENESDNCTDRQGTLPLLSIMMAMDQPAVIKVLEYHINWFEATGFSDKQGSWFYSLLVCLEKPLSPEACSTLRTLARSCSNLRASLENSDDPRLAPLNLFICIVARYFDQIDLADSGT</sequence>
<evidence type="ECO:0000313" key="2">
    <source>
        <dbReference type="EMBL" id="CAC5379741.1"/>
    </source>
</evidence>
<dbReference type="PANTHER" id="PTHR12794:SF0">
    <property type="entry name" value="GEM-ASSOCIATED PROTEIN 2"/>
    <property type="match status" value="1"/>
</dbReference>
<evidence type="ECO:0000313" key="3">
    <source>
        <dbReference type="Proteomes" id="UP000507470"/>
    </source>
</evidence>
<dbReference type="Gene3D" id="1.20.58.1070">
    <property type="match status" value="1"/>
</dbReference>
<keyword evidence="3" id="KW-1185">Reference proteome</keyword>
<dbReference type="EMBL" id="CACVKT020002747">
    <property type="protein sequence ID" value="CAC5379741.1"/>
    <property type="molecule type" value="Genomic_DNA"/>
</dbReference>
<dbReference type="GO" id="GO:0000387">
    <property type="term" value="P:spliceosomal snRNP assembly"/>
    <property type="evidence" value="ECO:0007669"/>
    <property type="project" value="InterPro"/>
</dbReference>
<protein>
    <submittedName>
        <fullName evidence="2">GEMIN2</fullName>
    </submittedName>
</protein>
<dbReference type="GO" id="GO:0032797">
    <property type="term" value="C:SMN complex"/>
    <property type="evidence" value="ECO:0007669"/>
    <property type="project" value="TreeGrafter"/>
</dbReference>
<name>A0A6J8B8E1_MYTCO</name>
<dbReference type="GO" id="GO:0005634">
    <property type="term" value="C:nucleus"/>
    <property type="evidence" value="ECO:0007669"/>
    <property type="project" value="TreeGrafter"/>
</dbReference>
<gene>
    <name evidence="2" type="ORF">MCOR_15768</name>
</gene>
<accession>A0A6J8B8E1</accession>
<dbReference type="Proteomes" id="UP000507470">
    <property type="component" value="Unassembled WGS sequence"/>
</dbReference>
<comment type="similarity">
    <text evidence="1">Belongs to the gemin-2 family.</text>
</comment>
<dbReference type="PANTHER" id="PTHR12794">
    <property type="entry name" value="GEMIN2"/>
    <property type="match status" value="1"/>
</dbReference>
<dbReference type="AlphaFoldDB" id="A0A6J8B8E1"/>
<evidence type="ECO:0000256" key="1">
    <source>
        <dbReference type="ARBA" id="ARBA00025758"/>
    </source>
</evidence>
<organism evidence="2 3">
    <name type="scientific">Mytilus coruscus</name>
    <name type="common">Sea mussel</name>
    <dbReference type="NCBI Taxonomy" id="42192"/>
    <lineage>
        <taxon>Eukaryota</taxon>
        <taxon>Metazoa</taxon>
        <taxon>Spiralia</taxon>
        <taxon>Lophotrochozoa</taxon>
        <taxon>Mollusca</taxon>
        <taxon>Bivalvia</taxon>
        <taxon>Autobranchia</taxon>
        <taxon>Pteriomorphia</taxon>
        <taxon>Mytilida</taxon>
        <taxon>Mytiloidea</taxon>
        <taxon>Mytilidae</taxon>
        <taxon>Mytilinae</taxon>
        <taxon>Mytilus</taxon>
    </lineage>
</organism>
<dbReference type="InterPro" id="IPR035426">
    <property type="entry name" value="Gemin2/Brr1"/>
</dbReference>
<dbReference type="OrthoDB" id="428895at2759"/>
<dbReference type="Pfam" id="PF04938">
    <property type="entry name" value="SIP1"/>
    <property type="match status" value="2"/>
</dbReference>